<evidence type="ECO:0000313" key="1">
    <source>
        <dbReference type="EMBL" id="KAK9750790.1"/>
    </source>
</evidence>
<sequence>MVVRFCFHMRIVEVYCSVSCMWRNYPLKLDDEFMSSVSFQFQNYVSLFESGVLSLYVLTQKGCGIAIKFKGCVNSEVQQFCFPLPLPEVIGCKTCLVRIWECEETLYLIAHTPTGVWIWKAGSTQVDTWAWVPVFEISPARQLCKPAARKHLSNFVLDDCVRFIPLAFHPNFPVWYLAVESSMFAYNLNTDSLERIGEVKDLEHRSLYFVHTYKPCLNFMDASNKV</sequence>
<keyword evidence="2" id="KW-1185">Reference proteome</keyword>
<comment type="caution">
    <text evidence="1">The sequence shown here is derived from an EMBL/GenBank/DDBJ whole genome shotgun (WGS) entry which is preliminary data.</text>
</comment>
<reference evidence="1" key="1">
    <citation type="submission" date="2024-03" db="EMBL/GenBank/DDBJ databases">
        <title>WGS assembly of Saponaria officinalis var. Norfolk2.</title>
        <authorList>
            <person name="Jenkins J."/>
            <person name="Shu S."/>
            <person name="Grimwood J."/>
            <person name="Barry K."/>
            <person name="Goodstein D."/>
            <person name="Schmutz J."/>
            <person name="Leebens-Mack J."/>
            <person name="Osbourn A."/>
        </authorList>
    </citation>
    <scope>NUCLEOTIDE SEQUENCE [LARGE SCALE GENOMIC DNA]</scope>
    <source>
        <strain evidence="1">JIC</strain>
    </source>
</reference>
<protein>
    <recommendedName>
        <fullName evidence="3">F-box protein</fullName>
    </recommendedName>
</protein>
<accession>A0AAW1MSG4</accession>
<organism evidence="1 2">
    <name type="scientific">Saponaria officinalis</name>
    <name type="common">Common soapwort</name>
    <name type="synonym">Lychnis saponaria</name>
    <dbReference type="NCBI Taxonomy" id="3572"/>
    <lineage>
        <taxon>Eukaryota</taxon>
        <taxon>Viridiplantae</taxon>
        <taxon>Streptophyta</taxon>
        <taxon>Embryophyta</taxon>
        <taxon>Tracheophyta</taxon>
        <taxon>Spermatophyta</taxon>
        <taxon>Magnoliopsida</taxon>
        <taxon>eudicotyledons</taxon>
        <taxon>Gunneridae</taxon>
        <taxon>Pentapetalae</taxon>
        <taxon>Caryophyllales</taxon>
        <taxon>Caryophyllaceae</taxon>
        <taxon>Caryophylleae</taxon>
        <taxon>Saponaria</taxon>
    </lineage>
</organism>
<evidence type="ECO:0000313" key="2">
    <source>
        <dbReference type="Proteomes" id="UP001443914"/>
    </source>
</evidence>
<gene>
    <name evidence="1" type="ORF">RND81_02G222000</name>
</gene>
<dbReference type="AlphaFoldDB" id="A0AAW1MSG4"/>
<evidence type="ECO:0008006" key="3">
    <source>
        <dbReference type="Google" id="ProtNLM"/>
    </source>
</evidence>
<proteinExistence type="predicted"/>
<dbReference type="Proteomes" id="UP001443914">
    <property type="component" value="Unassembled WGS sequence"/>
</dbReference>
<dbReference type="EMBL" id="JBDFQZ010000002">
    <property type="protein sequence ID" value="KAK9750790.1"/>
    <property type="molecule type" value="Genomic_DNA"/>
</dbReference>
<name>A0AAW1MSG4_SAPOF</name>